<evidence type="ECO:0000313" key="3">
    <source>
        <dbReference type="Proteomes" id="UP000578697"/>
    </source>
</evidence>
<proteinExistence type="predicted"/>
<evidence type="ECO:0000313" key="2">
    <source>
        <dbReference type="EMBL" id="QOS40569.1"/>
    </source>
</evidence>
<name>A0A840SDY2_9SPIR</name>
<dbReference type="KEGG" id="trc:DYE49_08885"/>
<organism evidence="1 3">
    <name type="scientific">Treponema rectale</name>
    <dbReference type="NCBI Taxonomy" id="744512"/>
    <lineage>
        <taxon>Bacteria</taxon>
        <taxon>Pseudomonadati</taxon>
        <taxon>Spirochaetota</taxon>
        <taxon>Spirochaetia</taxon>
        <taxon>Spirochaetales</taxon>
        <taxon>Treponemataceae</taxon>
        <taxon>Treponema</taxon>
    </lineage>
</organism>
<evidence type="ECO:0000313" key="4">
    <source>
        <dbReference type="Proteomes" id="UP000593591"/>
    </source>
</evidence>
<dbReference type="EMBL" id="CP031517">
    <property type="protein sequence ID" value="QOS40569.1"/>
    <property type="molecule type" value="Genomic_DNA"/>
</dbReference>
<evidence type="ECO:0000313" key="1">
    <source>
        <dbReference type="EMBL" id="MBB5217702.1"/>
    </source>
</evidence>
<accession>A0A840SDY2</accession>
<reference evidence="1 3" key="2">
    <citation type="submission" date="2020-08" db="EMBL/GenBank/DDBJ databases">
        <title>Genomic Encyclopedia of Type Strains, Phase IV (KMG-IV): sequencing the most valuable type-strain genomes for metagenomic binning, comparative biology and taxonomic classification.</title>
        <authorList>
            <person name="Goeker M."/>
        </authorList>
    </citation>
    <scope>NUCLEOTIDE SEQUENCE [LARGE SCALE GENOMIC DNA]</scope>
    <source>
        <strain evidence="1 3">DSM 103679</strain>
    </source>
</reference>
<gene>
    <name evidence="2" type="ORF">DYE49_08885</name>
    <name evidence="1" type="ORF">HNP77_000046</name>
</gene>
<protein>
    <submittedName>
        <fullName evidence="1">Uncharacterized protein</fullName>
    </submittedName>
</protein>
<dbReference type="AlphaFoldDB" id="A0A840SDY2"/>
<keyword evidence="3" id="KW-1185">Reference proteome</keyword>
<sequence>MVKADVSIGHQDGSEDDYGLKWNGLVKDWYVEVRPLSFLSLTYHSDIFAEGSYFPIYDDNVAAGNIGSSGFSVIFRPEQVAGLRFGVTLPFTEETTNWVLVDGKTKEGLETTEEKINVGIGAIYDFGLAEIGASVRDVADSDERLLGFYIYSAGLFGQVEGVNLRAGFAHAWDAVGVEDPVWALDGYGSVYGENLWNVAVEVTDVLPVALTFEAAGNTNSEDSLFDLYGAVTVGIGINDQLDLSLTGKIGTDLNSDTDIGSIYAAEAALDFAFTEHDTLGVAVDVGFTSGLKVDTGIGTAEVDYLGFYFPVYWKHTF</sequence>
<dbReference type="EMBL" id="JACHFR010000001">
    <property type="protein sequence ID" value="MBB5217702.1"/>
    <property type="molecule type" value="Genomic_DNA"/>
</dbReference>
<dbReference type="Proteomes" id="UP000578697">
    <property type="component" value="Unassembled WGS sequence"/>
</dbReference>
<reference evidence="2 4" key="1">
    <citation type="submission" date="2018-08" db="EMBL/GenBank/DDBJ databases">
        <title>The first complete genome of Treponema rectale (CHPAT), a commensal spirochete of the bovine rectum.</title>
        <authorList>
            <person name="Staton G.J."/>
            <person name="Clegg S.R."/>
            <person name="Carter S.D."/>
            <person name="Radford A.D."/>
            <person name="Darby A."/>
            <person name="Hall N."/>
            <person name="Birtles R.J."/>
            <person name="Evans N.J."/>
        </authorList>
    </citation>
    <scope>NUCLEOTIDE SEQUENCE [LARGE SCALE GENOMIC DNA]</scope>
    <source>
        <strain evidence="2 4">CHPA</strain>
    </source>
</reference>
<dbReference type="Proteomes" id="UP000593591">
    <property type="component" value="Chromosome"/>
</dbReference>
<dbReference type="RefSeq" id="WP_184651151.1">
    <property type="nucleotide sequence ID" value="NZ_JACHFR010000001.1"/>
</dbReference>